<dbReference type="OrthoDB" id="9017212at2"/>
<dbReference type="RefSeq" id="WP_034188742.1">
    <property type="nucleotide sequence ID" value="NZ_JAGSVY010000006.1"/>
</dbReference>
<feature type="transmembrane region" description="Helical" evidence="2">
    <location>
        <begin position="39"/>
        <end position="56"/>
    </location>
</feature>
<protein>
    <submittedName>
        <fullName evidence="3">Uncharacterized protein</fullName>
    </submittedName>
</protein>
<proteinExistence type="predicted"/>
<feature type="compositionally biased region" description="Basic and acidic residues" evidence="1">
    <location>
        <begin position="1"/>
        <end position="20"/>
    </location>
</feature>
<dbReference type="AlphaFoldDB" id="A0A071MBQ2"/>
<keyword evidence="2" id="KW-0472">Membrane</keyword>
<comment type="caution">
    <text evidence="3">The sequence shown here is derived from an EMBL/GenBank/DDBJ whole genome shotgun (WGS) entry which is preliminary data.</text>
</comment>
<evidence type="ECO:0000313" key="3">
    <source>
        <dbReference type="EMBL" id="KEA58173.1"/>
    </source>
</evidence>
<organism evidence="3">
    <name type="scientific">Burkholderia cenocepacia</name>
    <dbReference type="NCBI Taxonomy" id="95486"/>
    <lineage>
        <taxon>Bacteria</taxon>
        <taxon>Pseudomonadati</taxon>
        <taxon>Pseudomonadota</taxon>
        <taxon>Betaproteobacteria</taxon>
        <taxon>Burkholderiales</taxon>
        <taxon>Burkholderiaceae</taxon>
        <taxon>Burkholderia</taxon>
        <taxon>Burkholderia cepacia complex</taxon>
    </lineage>
</organism>
<accession>A0A071MBQ2</accession>
<dbReference type="EMBL" id="JJOA01000014">
    <property type="protein sequence ID" value="KEA58173.1"/>
    <property type="molecule type" value="Genomic_DNA"/>
</dbReference>
<name>A0A071MBQ2_9BURK</name>
<gene>
    <name evidence="3" type="ORF">DT99_17580</name>
</gene>
<sequence length="72" mass="8311">MKMLDHQSTDRHEWLREESTPRITPSGPARQSNFEKSKIFRWTVIAVLLFVVVNVFQDDPVVAPTTAYHVSV</sequence>
<evidence type="ECO:0000256" key="2">
    <source>
        <dbReference type="SAM" id="Phobius"/>
    </source>
</evidence>
<keyword evidence="2" id="KW-0812">Transmembrane</keyword>
<keyword evidence="2" id="KW-1133">Transmembrane helix</keyword>
<reference evidence="3" key="1">
    <citation type="submission" date="2014-04" db="EMBL/GenBank/DDBJ databases">
        <title>In planta biocontrol of soil-borne Fusarium wilt of banana through a plant endophytic bacterium, Burkholderia cenocepacia 869T2.</title>
        <authorList>
            <person name="Ho Y.-N."/>
            <person name="Chiang H.-M."/>
            <person name="Chao C.-P."/>
            <person name="Su C.-C."/>
            <person name="Hsu H.-F."/>
            <person name="Guo C.-T."/>
            <person name="Hsieh J.-L."/>
            <person name="Huang C.-C."/>
        </authorList>
    </citation>
    <scope>NUCLEOTIDE SEQUENCE [LARGE SCALE GENOMIC DNA]</scope>
    <source>
        <strain evidence="3">869T2</strain>
    </source>
</reference>
<evidence type="ECO:0000256" key="1">
    <source>
        <dbReference type="SAM" id="MobiDB-lite"/>
    </source>
</evidence>
<feature type="region of interest" description="Disordered" evidence="1">
    <location>
        <begin position="1"/>
        <end position="32"/>
    </location>
</feature>